<organism evidence="5 6">
    <name type="scientific">Araneus ventricosus</name>
    <name type="common">Orbweaver spider</name>
    <name type="synonym">Epeira ventricosa</name>
    <dbReference type="NCBI Taxonomy" id="182803"/>
    <lineage>
        <taxon>Eukaryota</taxon>
        <taxon>Metazoa</taxon>
        <taxon>Ecdysozoa</taxon>
        <taxon>Arthropoda</taxon>
        <taxon>Chelicerata</taxon>
        <taxon>Arachnida</taxon>
        <taxon>Araneae</taxon>
        <taxon>Araneomorphae</taxon>
        <taxon>Entelegynae</taxon>
        <taxon>Araneoidea</taxon>
        <taxon>Araneidae</taxon>
        <taxon>Araneus</taxon>
    </lineage>
</organism>
<evidence type="ECO:0000256" key="1">
    <source>
        <dbReference type="ARBA" id="ARBA00004123"/>
    </source>
</evidence>
<dbReference type="PANTHER" id="PTHR12972:SF0">
    <property type="entry name" value="PROTEIN DOWNSTREAM NEIGHBOR OF SON"/>
    <property type="match status" value="1"/>
</dbReference>
<evidence type="ECO:0000256" key="4">
    <source>
        <dbReference type="ARBA" id="ARBA00025806"/>
    </source>
</evidence>
<evidence type="ECO:0000256" key="3">
    <source>
        <dbReference type="ARBA" id="ARBA00023242"/>
    </source>
</evidence>
<name>A0A4Y2B293_ARAVE</name>
<dbReference type="EMBL" id="BGPR01000046">
    <property type="protein sequence ID" value="GBL86108.1"/>
    <property type="molecule type" value="Genomic_DNA"/>
</dbReference>
<dbReference type="PANTHER" id="PTHR12972">
    <property type="entry name" value="DOWNSTREAM NEIGHBOR OF SON"/>
    <property type="match status" value="1"/>
</dbReference>
<dbReference type="AlphaFoldDB" id="A0A4Y2B293"/>
<evidence type="ECO:0000313" key="5">
    <source>
        <dbReference type="EMBL" id="GBL86108.1"/>
    </source>
</evidence>
<dbReference type="Proteomes" id="UP000499080">
    <property type="component" value="Unassembled WGS sequence"/>
</dbReference>
<accession>A0A4Y2B293</accession>
<evidence type="ECO:0000256" key="2">
    <source>
        <dbReference type="ARBA" id="ARBA00022473"/>
    </source>
</evidence>
<dbReference type="OrthoDB" id="534063at2759"/>
<comment type="caution">
    <text evidence="5">The sequence shown here is derived from an EMBL/GenBank/DDBJ whole genome shotgun (WGS) entry which is preliminary data.</text>
</comment>
<keyword evidence="6" id="KW-1185">Reference proteome</keyword>
<proteinExistence type="inferred from homology"/>
<protein>
    <submittedName>
        <fullName evidence="5">Uncharacterized protein</fullName>
    </submittedName>
</protein>
<reference evidence="5 6" key="1">
    <citation type="journal article" date="2019" name="Sci. Rep.">
        <title>Orb-weaving spider Araneus ventricosus genome elucidates the spidroin gene catalogue.</title>
        <authorList>
            <person name="Kono N."/>
            <person name="Nakamura H."/>
            <person name="Ohtoshi R."/>
            <person name="Moran D.A.P."/>
            <person name="Shinohara A."/>
            <person name="Yoshida Y."/>
            <person name="Fujiwara M."/>
            <person name="Mori M."/>
            <person name="Tomita M."/>
            <person name="Arakawa K."/>
        </authorList>
    </citation>
    <scope>NUCLEOTIDE SEQUENCE [LARGE SCALE GENOMIC DNA]</scope>
</reference>
<comment type="subcellular location">
    <subcellularLocation>
        <location evidence="1">Nucleus</location>
    </subcellularLocation>
</comment>
<keyword evidence="3" id="KW-0539">Nucleus</keyword>
<evidence type="ECO:0000313" key="6">
    <source>
        <dbReference type="Proteomes" id="UP000499080"/>
    </source>
</evidence>
<comment type="similarity">
    <text evidence="4">Belongs to the DONSON family.</text>
</comment>
<dbReference type="GO" id="GO:0005634">
    <property type="term" value="C:nucleus"/>
    <property type="evidence" value="ECO:0007669"/>
    <property type="project" value="UniProtKB-SubCell"/>
</dbReference>
<keyword evidence="2" id="KW-0217">Developmental protein</keyword>
<dbReference type="InterPro" id="IPR024861">
    <property type="entry name" value="Donson"/>
</dbReference>
<dbReference type="GO" id="GO:0033260">
    <property type="term" value="P:nuclear DNA replication"/>
    <property type="evidence" value="ECO:0007669"/>
    <property type="project" value="TreeGrafter"/>
</dbReference>
<sequence>MKVPASPSFLKPKAISLRKKVARVKSNLPLVEVDLNKNDNIPFLLKSPKTARNPFRRNECKRKRDAESMDEDSNSLLWKQVNRLSEDTNPMMRNLPSPVVPSLLDESALSAFSDINCDSMKLKIEKTSTRPVTKVLPVDWSLKTKIRFTSSTPFPNKGSFRTFEEVNGTIGFVRCLHSGETEKSDVHSSHGAKVFQHCLVWMHPNLPWLNLFPRNDNRVGNSSSFITPAMQESLHSKW</sequence>
<gene>
    <name evidence="5" type="ORF">AVEN_89142_1</name>
</gene>